<sequence length="184" mass="19999">MKKLLLAFAFLTISLSTFSQVTFKPGIRAGVNLASVSNTNLDSRTAFYAGIFGELKLGGVYAMQPEITYNQQGGKDYELDYVSIRIANKFYVLKDRLPIYAVIAPGFDVELGGNSSSYSGAYGASVAYESDISVSGGIGYDFPFGLGVEARYKKGVIDVVNTNNPEKRTNSVIQIGVSYKFFNN</sequence>
<keyword evidence="5" id="KW-1185">Reference proteome</keyword>
<evidence type="ECO:0000259" key="3">
    <source>
        <dbReference type="Pfam" id="PF13505"/>
    </source>
</evidence>
<evidence type="ECO:0000256" key="1">
    <source>
        <dbReference type="ARBA" id="ARBA00022729"/>
    </source>
</evidence>
<dbReference type="InterPro" id="IPR027385">
    <property type="entry name" value="Beta-barrel_OMP"/>
</dbReference>
<dbReference type="Pfam" id="PF13505">
    <property type="entry name" value="OMP_b-brl"/>
    <property type="match status" value="1"/>
</dbReference>
<feature type="chain" id="PRO_5022801026" evidence="2">
    <location>
        <begin position="20"/>
        <end position="184"/>
    </location>
</feature>
<comment type="caution">
    <text evidence="4">The sequence shown here is derived from an EMBL/GenBank/DDBJ whole genome shotgun (WGS) entry which is preliminary data.</text>
</comment>
<evidence type="ECO:0000313" key="4">
    <source>
        <dbReference type="EMBL" id="TYB75286.1"/>
    </source>
</evidence>
<dbReference type="OrthoDB" id="947434at2"/>
<feature type="domain" description="Outer membrane protein beta-barrel" evidence="3">
    <location>
        <begin position="6"/>
        <end position="181"/>
    </location>
</feature>
<evidence type="ECO:0000256" key="2">
    <source>
        <dbReference type="SAM" id="SignalP"/>
    </source>
</evidence>
<dbReference type="EMBL" id="VSKL01000001">
    <property type="protein sequence ID" value="TYB75286.1"/>
    <property type="molecule type" value="Genomic_DNA"/>
</dbReference>
<proteinExistence type="predicted"/>
<organism evidence="4 5">
    <name type="scientific">Bizionia algoritergicola</name>
    <dbReference type="NCBI Taxonomy" id="291187"/>
    <lineage>
        <taxon>Bacteria</taxon>
        <taxon>Pseudomonadati</taxon>
        <taxon>Bacteroidota</taxon>
        <taxon>Flavobacteriia</taxon>
        <taxon>Flavobacteriales</taxon>
        <taxon>Flavobacteriaceae</taxon>
        <taxon>Bizionia</taxon>
    </lineage>
</organism>
<name>A0A5D0R379_9FLAO</name>
<gene>
    <name evidence="4" type="ORF">ES675_03940</name>
</gene>
<keyword evidence="1 2" id="KW-0732">Signal</keyword>
<dbReference type="AlphaFoldDB" id="A0A5D0R379"/>
<evidence type="ECO:0000313" key="5">
    <source>
        <dbReference type="Proteomes" id="UP000324358"/>
    </source>
</evidence>
<dbReference type="RefSeq" id="WP_066247444.1">
    <property type="nucleotide sequence ID" value="NZ_VSKL01000001.1"/>
</dbReference>
<protein>
    <submittedName>
        <fullName evidence="4">PorT family protein</fullName>
    </submittedName>
</protein>
<dbReference type="Proteomes" id="UP000324358">
    <property type="component" value="Unassembled WGS sequence"/>
</dbReference>
<reference evidence="4 5" key="1">
    <citation type="submission" date="2019-08" db="EMBL/GenBank/DDBJ databases">
        <title>Genomes of Antarctic Bizionia species.</title>
        <authorList>
            <person name="Bowman J.P."/>
        </authorList>
    </citation>
    <scope>NUCLEOTIDE SEQUENCE [LARGE SCALE GENOMIC DNA]</scope>
    <source>
        <strain evidence="4 5">APA-1</strain>
    </source>
</reference>
<feature type="signal peptide" evidence="2">
    <location>
        <begin position="1"/>
        <end position="19"/>
    </location>
</feature>
<accession>A0A5D0R379</accession>